<dbReference type="GO" id="GO:0006351">
    <property type="term" value="P:DNA-templated transcription"/>
    <property type="evidence" value="ECO:0007669"/>
    <property type="project" value="InterPro"/>
</dbReference>
<dbReference type="Proteomes" id="UP000247233">
    <property type="component" value="Unassembled WGS sequence"/>
</dbReference>
<feature type="domain" description="Xylanolytic transcriptional activator regulatory" evidence="5">
    <location>
        <begin position="345"/>
        <end position="417"/>
    </location>
</feature>
<dbReference type="GO" id="GO:0008270">
    <property type="term" value="F:zinc ion binding"/>
    <property type="evidence" value="ECO:0007669"/>
    <property type="project" value="InterPro"/>
</dbReference>
<dbReference type="GO" id="GO:0003677">
    <property type="term" value="F:DNA binding"/>
    <property type="evidence" value="ECO:0007669"/>
    <property type="project" value="InterPro"/>
</dbReference>
<dbReference type="OrthoDB" id="103819at2759"/>
<dbReference type="STRING" id="1448321.A0A317WP54"/>
<evidence type="ECO:0000313" key="7">
    <source>
        <dbReference type="Proteomes" id="UP000247233"/>
    </source>
</evidence>
<dbReference type="RefSeq" id="XP_025401810.1">
    <property type="nucleotide sequence ID" value="XM_025547503.1"/>
</dbReference>
<name>A0A317WP54_9EURO</name>
<proteinExistence type="predicted"/>
<evidence type="ECO:0000256" key="4">
    <source>
        <dbReference type="SAM" id="MobiDB-lite"/>
    </source>
</evidence>
<feature type="compositionally biased region" description="Basic and acidic residues" evidence="4">
    <location>
        <begin position="93"/>
        <end position="105"/>
    </location>
</feature>
<evidence type="ECO:0000256" key="2">
    <source>
        <dbReference type="ARBA" id="ARBA00023163"/>
    </source>
</evidence>
<dbReference type="SMART" id="SM00906">
    <property type="entry name" value="Fungal_trans"/>
    <property type="match status" value="1"/>
</dbReference>
<feature type="region of interest" description="Disordered" evidence="4">
    <location>
        <begin position="87"/>
        <end position="166"/>
    </location>
</feature>
<gene>
    <name evidence="6" type="ORF">BO70DRAFT_419955</name>
</gene>
<keyword evidence="1" id="KW-0805">Transcription regulation</keyword>
<dbReference type="PANTHER" id="PTHR46910">
    <property type="entry name" value="TRANSCRIPTION FACTOR PDR1"/>
    <property type="match status" value="1"/>
</dbReference>
<dbReference type="GO" id="GO:0003700">
    <property type="term" value="F:DNA-binding transcription factor activity"/>
    <property type="evidence" value="ECO:0007669"/>
    <property type="project" value="InterPro"/>
</dbReference>
<accession>A0A317WP54</accession>
<dbReference type="AlphaFoldDB" id="A0A317WP54"/>
<dbReference type="Pfam" id="PF04082">
    <property type="entry name" value="Fungal_trans"/>
    <property type="match status" value="1"/>
</dbReference>
<sequence>MIGGLPEVQIEWNPESRWNKARDLRDLRTCRAWPGGCEYGRDRSSSPRGSFSRREWKESSIEDRLQRLERTVQSLNDSVEKALQTIAQVSQREPSHREGLHREPPEEGPFQSQRDLLWRESSKRPPQRPPQRQTSPRHTSHLQTSQRGGGTQKRDSSNPTTAAESNKDSLYIAPSHSFSFLSDTSVNIEAVPGSLSEASRQNAYSELQYLSKSLTTARVDRHPSEDMNTFYVPSRAMGYRLLSQVLECSELAEPFFRMPSEDVIKQVLFEPESVQEKAWVVYINYLLLSNTSRDHDDSEEKVILRHNVKVALNDSNIFLEPREANVQMFALLAMHGEDYAAPNLSWMLLGHACRQAEALGFHFPAPQLSESLQEQRLCLFWLLFMIDKSCALAFGRPAFLPTTLYRDVPLPSDRSLLLFRPHDIAEPSKAPTVSHASHFGSQFLQRSFDLAKLMGAALEALATGAASPTKNRIGSKLDTWYLEANRGLSRTVDLVSASSKNTHVYEMRLGIDSLRFQYLHLRILLLKGSEPDSEQCLEFAREAIGILPSMVSNWSSVYNGVMWQLLYFPFTPFFVIFEHIIHHRGPLPALQRDLGLLAITMNYFADMQSQVCLLATVCSRLQHAAAAFLRLARVHVFQAETSNVANPSRLSITPQIDSETTDAAHCCTQTDNSPDPVNIGELDLATYLEWLPSDINMDSTWSLLGTEGQNPTTRPSAGGGRRAFDTTFDWFSWDAYYAGTQA</sequence>
<dbReference type="GeneID" id="37069740"/>
<dbReference type="VEuPathDB" id="FungiDB:BO70DRAFT_419955"/>
<comment type="caution">
    <text evidence="6">The sequence shown here is derived from an EMBL/GenBank/DDBJ whole genome shotgun (WGS) entry which is preliminary data.</text>
</comment>
<dbReference type="EMBL" id="MSFL01000005">
    <property type="protein sequence ID" value="PWY88274.1"/>
    <property type="molecule type" value="Genomic_DNA"/>
</dbReference>
<evidence type="ECO:0000256" key="1">
    <source>
        <dbReference type="ARBA" id="ARBA00023015"/>
    </source>
</evidence>
<evidence type="ECO:0000259" key="5">
    <source>
        <dbReference type="SMART" id="SM00906"/>
    </source>
</evidence>
<feature type="region of interest" description="Disordered" evidence="4">
    <location>
        <begin position="38"/>
        <end position="60"/>
    </location>
</feature>
<reference evidence="6 7" key="1">
    <citation type="submission" date="2016-12" db="EMBL/GenBank/DDBJ databases">
        <title>The genomes of Aspergillus section Nigri reveals drivers in fungal speciation.</title>
        <authorList>
            <consortium name="DOE Joint Genome Institute"/>
            <person name="Vesth T.C."/>
            <person name="Nybo J."/>
            <person name="Theobald S."/>
            <person name="Brandl J."/>
            <person name="Frisvad J.C."/>
            <person name="Nielsen K.F."/>
            <person name="Lyhne E.K."/>
            <person name="Kogle M.E."/>
            <person name="Kuo A."/>
            <person name="Riley R."/>
            <person name="Clum A."/>
            <person name="Nolan M."/>
            <person name="Lipzen A."/>
            <person name="Salamov A."/>
            <person name="Henrissat B."/>
            <person name="Wiebenga A."/>
            <person name="De Vries R.P."/>
            <person name="Grigoriev I.V."/>
            <person name="Mortensen U.H."/>
            <person name="Andersen M.R."/>
            <person name="Baker S.E."/>
        </authorList>
    </citation>
    <scope>NUCLEOTIDE SEQUENCE [LARGE SCALE GENOMIC DNA]</scope>
    <source>
        <strain evidence="6 7">CBS 117.55</strain>
    </source>
</reference>
<keyword evidence="3" id="KW-0539">Nucleus</keyword>
<dbReference type="CDD" id="cd12148">
    <property type="entry name" value="fungal_TF_MHR"/>
    <property type="match status" value="1"/>
</dbReference>
<dbReference type="InterPro" id="IPR007219">
    <property type="entry name" value="XnlR_reg_dom"/>
</dbReference>
<keyword evidence="7" id="KW-1185">Reference proteome</keyword>
<keyword evidence="2" id="KW-0804">Transcription</keyword>
<dbReference type="PANTHER" id="PTHR46910:SF5">
    <property type="entry name" value="ZN(II)2CYS6 TRANSCRIPTION FACTOR (EUROFUNG)"/>
    <property type="match status" value="1"/>
</dbReference>
<organism evidence="6 7">
    <name type="scientific">Aspergillus heteromorphus CBS 117.55</name>
    <dbReference type="NCBI Taxonomy" id="1448321"/>
    <lineage>
        <taxon>Eukaryota</taxon>
        <taxon>Fungi</taxon>
        <taxon>Dikarya</taxon>
        <taxon>Ascomycota</taxon>
        <taxon>Pezizomycotina</taxon>
        <taxon>Eurotiomycetes</taxon>
        <taxon>Eurotiomycetidae</taxon>
        <taxon>Eurotiales</taxon>
        <taxon>Aspergillaceae</taxon>
        <taxon>Aspergillus</taxon>
        <taxon>Aspergillus subgen. Circumdati</taxon>
    </lineage>
</organism>
<protein>
    <recommendedName>
        <fullName evidence="5">Xylanolytic transcriptional activator regulatory domain-containing protein</fullName>
    </recommendedName>
</protein>
<evidence type="ECO:0000256" key="3">
    <source>
        <dbReference type="ARBA" id="ARBA00023242"/>
    </source>
</evidence>
<dbReference type="InterPro" id="IPR050987">
    <property type="entry name" value="AtrR-like"/>
</dbReference>
<evidence type="ECO:0000313" key="6">
    <source>
        <dbReference type="EMBL" id="PWY88274.1"/>
    </source>
</evidence>